<feature type="domain" description="4Fe-4S His(Cys)3-ligated-type" evidence="16">
    <location>
        <begin position="83"/>
        <end position="122"/>
    </location>
</feature>
<dbReference type="CDD" id="cd00207">
    <property type="entry name" value="fer2"/>
    <property type="match status" value="1"/>
</dbReference>
<organism evidence="17 18">
    <name type="scientific">Candidatus Pantoea edessiphila</name>
    <dbReference type="NCBI Taxonomy" id="2044610"/>
    <lineage>
        <taxon>Bacteria</taxon>
        <taxon>Pseudomonadati</taxon>
        <taxon>Pseudomonadota</taxon>
        <taxon>Gammaproteobacteria</taxon>
        <taxon>Enterobacterales</taxon>
        <taxon>Erwiniaceae</taxon>
        <taxon>Pantoea</taxon>
    </lineage>
</organism>
<dbReference type="InterPro" id="IPR006963">
    <property type="entry name" value="Mopterin_OxRdtase_4Fe-4S_dom"/>
</dbReference>
<dbReference type="GO" id="GO:0046872">
    <property type="term" value="F:metal ion binding"/>
    <property type="evidence" value="ECO:0007669"/>
    <property type="project" value="UniProtKB-UniRule"/>
</dbReference>
<dbReference type="Pfam" id="PF00384">
    <property type="entry name" value="Molybdopterin"/>
    <property type="match status" value="1"/>
</dbReference>
<dbReference type="InterPro" id="IPR000283">
    <property type="entry name" value="NADH_UbQ_OxRdtase_75kDa_su_CS"/>
</dbReference>
<evidence type="ECO:0000256" key="7">
    <source>
        <dbReference type="ARBA" id="ARBA00022967"/>
    </source>
</evidence>
<dbReference type="SMART" id="SM00926">
    <property type="entry name" value="Molybdop_Fe4S4"/>
    <property type="match status" value="1"/>
</dbReference>
<dbReference type="SUPFAM" id="SSF53706">
    <property type="entry name" value="Formate dehydrogenase/DMSO reductase, domains 1-3"/>
    <property type="match status" value="1"/>
</dbReference>
<dbReference type="NCBIfam" id="TIGR01973">
    <property type="entry name" value="NuoG"/>
    <property type="match status" value="1"/>
</dbReference>
<dbReference type="PANTHER" id="PTHR43105">
    <property type="entry name" value="RESPIRATORY NITRATE REDUCTASE"/>
    <property type="match status" value="1"/>
</dbReference>
<keyword evidence="17" id="KW-0560">Oxidoreductase</keyword>
<evidence type="ECO:0000256" key="5">
    <source>
        <dbReference type="ARBA" id="ARBA00022719"/>
    </source>
</evidence>
<evidence type="ECO:0000256" key="11">
    <source>
        <dbReference type="ARBA" id="ARBA00023075"/>
    </source>
</evidence>
<dbReference type="PROSITE" id="PS51839">
    <property type="entry name" value="4FE4S_HC3"/>
    <property type="match status" value="1"/>
</dbReference>
<dbReference type="Pfam" id="PF10588">
    <property type="entry name" value="NADH-G_4Fe-4S_3"/>
    <property type="match status" value="1"/>
</dbReference>
<dbReference type="SUPFAM" id="SSF50692">
    <property type="entry name" value="ADC-like"/>
    <property type="match status" value="1"/>
</dbReference>
<dbReference type="GO" id="GO:0051537">
    <property type="term" value="F:2 iron, 2 sulfur cluster binding"/>
    <property type="evidence" value="ECO:0007669"/>
    <property type="project" value="UniProtKB-UniRule"/>
</dbReference>
<dbReference type="GO" id="GO:0048038">
    <property type="term" value="F:quinone binding"/>
    <property type="evidence" value="ECO:0007669"/>
    <property type="project" value="UniProtKB-UniRule"/>
</dbReference>
<dbReference type="InterPro" id="IPR050123">
    <property type="entry name" value="Prok_molybdopt-oxidoreductase"/>
</dbReference>
<dbReference type="SMART" id="SM00929">
    <property type="entry name" value="NADH-G_4Fe-4S_3"/>
    <property type="match status" value="1"/>
</dbReference>
<comment type="caution">
    <text evidence="17">The sequence shown here is derived from an EMBL/GenBank/DDBJ whole genome shotgun (WGS) entry which is preliminary data.</text>
</comment>
<dbReference type="PROSITE" id="PS51669">
    <property type="entry name" value="4FE4S_MOW_BIS_MGD"/>
    <property type="match status" value="1"/>
</dbReference>
<dbReference type="SUPFAM" id="SSF54292">
    <property type="entry name" value="2Fe-2S ferredoxin-like"/>
    <property type="match status" value="1"/>
</dbReference>
<dbReference type="GO" id="GO:0042773">
    <property type="term" value="P:ATP synthesis coupled electron transport"/>
    <property type="evidence" value="ECO:0007669"/>
    <property type="project" value="InterPro"/>
</dbReference>
<keyword evidence="9 14" id="KW-0411">Iron-sulfur</keyword>
<evidence type="ECO:0000256" key="6">
    <source>
        <dbReference type="ARBA" id="ARBA00022723"/>
    </source>
</evidence>
<accession>A0A2P5SYI3</accession>
<evidence type="ECO:0000256" key="9">
    <source>
        <dbReference type="ARBA" id="ARBA00023014"/>
    </source>
</evidence>
<dbReference type="FunFam" id="3.10.20.740:FF:000002">
    <property type="entry name" value="NADH-quinone oxidoreductase"/>
    <property type="match status" value="1"/>
</dbReference>
<keyword evidence="10 14" id="KW-0520">NAD</keyword>
<dbReference type="Pfam" id="PF13510">
    <property type="entry name" value="Fer2_4"/>
    <property type="match status" value="1"/>
</dbReference>
<dbReference type="Gene3D" id="3.30.200.210">
    <property type="match status" value="1"/>
</dbReference>
<keyword evidence="7 14" id="KW-1278">Translocase</keyword>
<comment type="function">
    <text evidence="14">NDH-1 shuttles electrons from NADH, via FMN and iron-sulfur (Fe-S) centers, to quinones in the respiratory chain. Couples the redox reaction to proton translocation (for every two electrons transferred, four hydrogen ions are translocated across the cytoplasmic membrane), and thus conserves the redox energy in a proton gradient.</text>
</comment>
<dbReference type="Proteomes" id="UP000296034">
    <property type="component" value="Unassembled WGS sequence"/>
</dbReference>
<name>A0A2P5SYI3_9GAMM</name>
<evidence type="ECO:0000256" key="3">
    <source>
        <dbReference type="ARBA" id="ARBA00022485"/>
    </source>
</evidence>
<dbReference type="RefSeq" id="WP_136131396.1">
    <property type="nucleotide sequence ID" value="NZ_PDKS01000001.1"/>
</dbReference>
<dbReference type="PROSITE" id="PS00641">
    <property type="entry name" value="COMPLEX1_75K_1"/>
    <property type="match status" value="1"/>
</dbReference>
<evidence type="ECO:0000256" key="1">
    <source>
        <dbReference type="ARBA" id="ARBA00001966"/>
    </source>
</evidence>
<keyword evidence="6 14" id="KW-0479">Metal-binding</keyword>
<dbReference type="PROSITE" id="PS00642">
    <property type="entry name" value="COMPLEX1_75K_2"/>
    <property type="match status" value="1"/>
</dbReference>
<evidence type="ECO:0000259" key="16">
    <source>
        <dbReference type="PROSITE" id="PS51839"/>
    </source>
</evidence>
<evidence type="ECO:0000256" key="10">
    <source>
        <dbReference type="ARBA" id="ARBA00023027"/>
    </source>
</evidence>
<dbReference type="PROSITE" id="PS00643">
    <property type="entry name" value="COMPLEX1_75K_3"/>
    <property type="match status" value="1"/>
</dbReference>
<dbReference type="CDD" id="cd02788">
    <property type="entry name" value="MopB_CT_NDH-1_NuoG2-N7"/>
    <property type="match status" value="1"/>
</dbReference>
<comment type="subunit">
    <text evidence="12">Composed of 13 different subunits. Subunits NuoCD, E, F, and G constitute the peripheral sector of the complex.</text>
</comment>
<evidence type="ECO:0000256" key="2">
    <source>
        <dbReference type="ARBA" id="ARBA00005404"/>
    </source>
</evidence>
<comment type="similarity">
    <text evidence="2 14">Belongs to the complex I 75 kDa subunit family.</text>
</comment>
<keyword evidence="3 14" id="KW-0004">4Fe-4S</keyword>
<dbReference type="InterPro" id="IPR010228">
    <property type="entry name" value="NADH_UbQ_OxRdtase_Gsu"/>
</dbReference>
<comment type="catalytic activity">
    <reaction evidence="13 14">
        <text>a quinone + NADH + 5 H(+)(in) = a quinol + NAD(+) + 4 H(+)(out)</text>
        <dbReference type="Rhea" id="RHEA:57888"/>
        <dbReference type="ChEBI" id="CHEBI:15378"/>
        <dbReference type="ChEBI" id="CHEBI:24646"/>
        <dbReference type="ChEBI" id="CHEBI:57540"/>
        <dbReference type="ChEBI" id="CHEBI:57945"/>
        <dbReference type="ChEBI" id="CHEBI:132124"/>
    </reaction>
</comment>
<dbReference type="InterPro" id="IPR019574">
    <property type="entry name" value="NADH_UbQ_OxRdtase_Gsu_4Fe4S-bd"/>
</dbReference>
<dbReference type="InterPro" id="IPR001041">
    <property type="entry name" value="2Fe-2S_ferredoxin-type"/>
</dbReference>
<dbReference type="InterPro" id="IPR006656">
    <property type="entry name" value="Mopterin_OxRdtase"/>
</dbReference>
<dbReference type="SUPFAM" id="SSF54862">
    <property type="entry name" value="4Fe-4S ferredoxins"/>
    <property type="match status" value="1"/>
</dbReference>
<feature type="domain" description="4Fe-4S Mo/W bis-MGD-type" evidence="15">
    <location>
        <begin position="221"/>
        <end position="277"/>
    </location>
</feature>
<dbReference type="Gene3D" id="3.10.20.740">
    <property type="match status" value="1"/>
</dbReference>
<dbReference type="GO" id="GO:0016020">
    <property type="term" value="C:membrane"/>
    <property type="evidence" value="ECO:0007669"/>
    <property type="project" value="InterPro"/>
</dbReference>
<dbReference type="GO" id="GO:0003954">
    <property type="term" value="F:NADH dehydrogenase activity"/>
    <property type="evidence" value="ECO:0007669"/>
    <property type="project" value="TreeGrafter"/>
</dbReference>
<dbReference type="OrthoDB" id="9810782at2"/>
<evidence type="ECO:0000256" key="14">
    <source>
        <dbReference type="RuleBase" id="RU003525"/>
    </source>
</evidence>
<evidence type="ECO:0000259" key="15">
    <source>
        <dbReference type="PROSITE" id="PS51669"/>
    </source>
</evidence>
<dbReference type="CDD" id="cd02771">
    <property type="entry name" value="MopB_NDH-1_NuoG2-N7"/>
    <property type="match status" value="1"/>
</dbReference>
<keyword evidence="8 14" id="KW-0408">Iron</keyword>
<gene>
    <name evidence="17" type="ORF">CRV11_00470</name>
</gene>
<dbReference type="Pfam" id="PF22117">
    <property type="entry name" value="Fer4_Nqo3"/>
    <property type="match status" value="1"/>
</dbReference>
<evidence type="ECO:0000313" key="17">
    <source>
        <dbReference type="EMBL" id="PPI87399.1"/>
    </source>
</evidence>
<keyword evidence="11" id="KW-0830">Ubiquinone</keyword>
<dbReference type="InterPro" id="IPR054351">
    <property type="entry name" value="NADH_UbQ_OxRdtase_ferredoxin"/>
</dbReference>
<keyword evidence="4 14" id="KW-0001">2Fe-2S</keyword>
<dbReference type="EMBL" id="PDKS01000001">
    <property type="protein sequence ID" value="PPI87399.1"/>
    <property type="molecule type" value="Genomic_DNA"/>
</dbReference>
<sequence>MSIIHVDGKKYIVKETDNLLQACLSVGLDIPYFCWHPALGSIGACRQCAIKQFQNSEDNIGRIVMSCMTPACNGSIISINDKEAKQFRKNIIELLMINHPHDCPVCEEGGNCHLQDMTVMTGHKIRRYRFTKRTYQNQDLSPFISHEMNRCITCYRCIRYYNDYADGKNLGVYGANNNIYFGCGEGEILENEFSGNLIEICPTGVFTDKTSLKKYNRKWDIQFSPSICQHCSIGCNISVGERYGEICKIDNRYNGSINHYFLCDMGRFSYDYINNKTRLNQPMYLQGCNWNTINLEQAVDLAADIIKQSKRIIGIGSSRASIESNFALKKLVGAKNFSTGDLKIEQECIEMVIKILNDGGLYTPSSSEIENYDAILILGEDISQVGTRIALSVRQAIKSKRSKIAEQNKIPYWNATAVFNSGQYNKYPLFLTGVKKTKLDDLATWSYYASIEDQARFGFALAHELYSQAPVVDGIKSDLKNQVHQVAQALINAKKPLIISGTHSGSVAIIEASANIAKALKYRGIKVGITLLVSNVNSIGLNLIGGNDLETSLEQFNKGEADLLMIMENDLYRQAPKSLLDTILSNPNNVIVIDHQNTFTAQKAGLILSTTSYAESSGTVINYEGRAQRFFQVYDPSYYDNKVIMPTSWYWLHSIDSKIKNTQSLWKNLDDVIDCIIKELPHLKGIKDAAPDSNFRVHGQKLARVPFRASGRTAVRANINVHEPRQPQDINTMFAFSMEGNNESKRPCSQIPFAWAPGWNSNQAWNKFQNQIGGHLYNGDPGTHIFHNNDDKKSLPWFKFKSTSLIDHDMMRLVPIYHFLSSKEMFQYSLTLTQLTFKPVLVLNNKDAIRLGFKEDTIVEFNCINETWRFPIKLSSTIQAGLVGIPIGMPGIPLFLINKQICGLRMIVD</sequence>
<dbReference type="AlphaFoldDB" id="A0A2P5SYI3"/>
<dbReference type="Pfam" id="PF04879">
    <property type="entry name" value="Molybdop_Fe4S4"/>
    <property type="match status" value="1"/>
</dbReference>
<dbReference type="Gene3D" id="3.40.50.740">
    <property type="match status" value="1"/>
</dbReference>
<protein>
    <recommendedName>
        <fullName evidence="14">NADH-quinone oxidoreductase</fullName>
        <ecNumber evidence="14">7.1.1.-</ecNumber>
    </recommendedName>
</protein>
<dbReference type="GO" id="GO:0008137">
    <property type="term" value="F:NADH dehydrogenase (ubiquinone) activity"/>
    <property type="evidence" value="ECO:0007669"/>
    <property type="project" value="UniProtKB-UniRule"/>
</dbReference>
<comment type="cofactor">
    <cofactor evidence="1 14">
        <name>[4Fe-4S] cluster</name>
        <dbReference type="ChEBI" id="CHEBI:49883"/>
    </cofactor>
</comment>
<keyword evidence="5 14" id="KW-0874">Quinone</keyword>
<evidence type="ECO:0000256" key="13">
    <source>
        <dbReference type="ARBA" id="ARBA00047712"/>
    </source>
</evidence>
<evidence type="ECO:0000313" key="18">
    <source>
        <dbReference type="Proteomes" id="UP000296034"/>
    </source>
</evidence>
<dbReference type="PANTHER" id="PTHR43105:SF10">
    <property type="entry name" value="NADH-QUINONE OXIDOREDUCTASE SUBUNIT G"/>
    <property type="match status" value="1"/>
</dbReference>
<evidence type="ECO:0000256" key="8">
    <source>
        <dbReference type="ARBA" id="ARBA00023004"/>
    </source>
</evidence>
<dbReference type="GO" id="GO:0051539">
    <property type="term" value="F:4 iron, 4 sulfur cluster binding"/>
    <property type="evidence" value="ECO:0007669"/>
    <property type="project" value="UniProtKB-KW"/>
</dbReference>
<dbReference type="EC" id="7.1.1.-" evidence="14"/>
<dbReference type="InterPro" id="IPR009010">
    <property type="entry name" value="Asp_de-COase-like_dom_sf"/>
</dbReference>
<reference evidence="17 18" key="1">
    <citation type="journal article" date="2018" name="Genome Biol. Evol.">
        <title>Cladogenesis and Genomic Streamlining in Extracellular Endosymbionts of Tropical Stink Bugs.</title>
        <authorList>
            <person name="Otero-Bravo A."/>
            <person name="Goffredi S."/>
            <person name="Sabree Z.L."/>
        </authorList>
    </citation>
    <scope>NUCLEOTIDE SEQUENCE [LARGE SCALE GENOMIC DNA]</scope>
    <source>
        <strain evidence="17 18">SoET</strain>
    </source>
</reference>
<comment type="cofactor">
    <cofactor evidence="14">
        <name>[2Fe-2S] cluster</name>
        <dbReference type="ChEBI" id="CHEBI:190135"/>
    </cofactor>
    <text evidence="14">Binds 1 [2Fe-2S] cluster per subunit.</text>
</comment>
<evidence type="ECO:0000256" key="12">
    <source>
        <dbReference type="ARBA" id="ARBA00026021"/>
    </source>
</evidence>
<proteinExistence type="inferred from homology"/>
<dbReference type="InterPro" id="IPR036010">
    <property type="entry name" value="2Fe-2S_ferredoxin-like_sf"/>
</dbReference>
<evidence type="ECO:0000256" key="4">
    <source>
        <dbReference type="ARBA" id="ARBA00022714"/>
    </source>
</evidence>